<evidence type="ECO:0000313" key="2">
    <source>
        <dbReference type="EMBL" id="TCL59841.1"/>
    </source>
</evidence>
<keyword evidence="1" id="KW-1133">Transmembrane helix</keyword>
<gene>
    <name evidence="2" type="ORF">EDD76_10328</name>
</gene>
<dbReference type="EMBL" id="SLUO01000003">
    <property type="protein sequence ID" value="TCL59841.1"/>
    <property type="molecule type" value="Genomic_DNA"/>
</dbReference>
<keyword evidence="3" id="KW-1185">Reference proteome</keyword>
<feature type="transmembrane region" description="Helical" evidence="1">
    <location>
        <begin position="7"/>
        <end position="24"/>
    </location>
</feature>
<sequence length="98" mass="10973">MKTRDRVFSIVCTLALLVCLLFSYEYVVSNTQHDCPGKDCTVCVQLEAAVHFISSIKILPMLSFIAIVLCVFTRIYAASERSACVRNTLVLLKVELLN</sequence>
<dbReference type="STRING" id="1469948.GCA_000732725_01030"/>
<name>A0A4R1R359_9FIRM</name>
<proteinExistence type="predicted"/>
<feature type="transmembrane region" description="Helical" evidence="1">
    <location>
        <begin position="58"/>
        <end position="77"/>
    </location>
</feature>
<keyword evidence="1" id="KW-0812">Transmembrane</keyword>
<organism evidence="2 3">
    <name type="scientific">Kineothrix alysoides</name>
    <dbReference type="NCBI Taxonomy" id="1469948"/>
    <lineage>
        <taxon>Bacteria</taxon>
        <taxon>Bacillati</taxon>
        <taxon>Bacillota</taxon>
        <taxon>Clostridia</taxon>
        <taxon>Lachnospirales</taxon>
        <taxon>Lachnospiraceae</taxon>
        <taxon>Kineothrix</taxon>
    </lineage>
</organism>
<protein>
    <submittedName>
        <fullName evidence="2">Uncharacterized protein</fullName>
    </submittedName>
</protein>
<reference evidence="2 3" key="1">
    <citation type="submission" date="2019-03" db="EMBL/GenBank/DDBJ databases">
        <title>Genomic Encyclopedia of Type Strains, Phase IV (KMG-IV): sequencing the most valuable type-strain genomes for metagenomic binning, comparative biology and taxonomic classification.</title>
        <authorList>
            <person name="Goeker M."/>
        </authorList>
    </citation>
    <scope>NUCLEOTIDE SEQUENCE [LARGE SCALE GENOMIC DNA]</scope>
    <source>
        <strain evidence="2 3">DSM 100556</strain>
    </source>
</reference>
<evidence type="ECO:0000313" key="3">
    <source>
        <dbReference type="Proteomes" id="UP000295718"/>
    </source>
</evidence>
<dbReference type="AlphaFoldDB" id="A0A4R1R359"/>
<comment type="caution">
    <text evidence="2">The sequence shown here is derived from an EMBL/GenBank/DDBJ whole genome shotgun (WGS) entry which is preliminary data.</text>
</comment>
<keyword evidence="1" id="KW-0472">Membrane</keyword>
<accession>A0A4R1R359</accession>
<dbReference type="Proteomes" id="UP000295718">
    <property type="component" value="Unassembled WGS sequence"/>
</dbReference>
<evidence type="ECO:0000256" key="1">
    <source>
        <dbReference type="SAM" id="Phobius"/>
    </source>
</evidence>